<dbReference type="Proteomes" id="UP000729402">
    <property type="component" value="Unassembled WGS sequence"/>
</dbReference>
<evidence type="ECO:0000313" key="2">
    <source>
        <dbReference type="EMBL" id="KAG8048743.1"/>
    </source>
</evidence>
<evidence type="ECO:0000256" key="1">
    <source>
        <dbReference type="SAM" id="MobiDB-lite"/>
    </source>
</evidence>
<dbReference type="AlphaFoldDB" id="A0A8J5RMH1"/>
<name>A0A8J5RMH1_ZIZPA</name>
<keyword evidence="3" id="KW-1185">Reference proteome</keyword>
<reference evidence="2" key="1">
    <citation type="journal article" date="2021" name="bioRxiv">
        <title>Whole Genome Assembly and Annotation of Northern Wild Rice, Zizania palustris L., Supports a Whole Genome Duplication in the Zizania Genus.</title>
        <authorList>
            <person name="Haas M."/>
            <person name="Kono T."/>
            <person name="Macchietto M."/>
            <person name="Millas R."/>
            <person name="McGilp L."/>
            <person name="Shao M."/>
            <person name="Duquette J."/>
            <person name="Hirsch C.N."/>
            <person name="Kimball J."/>
        </authorList>
    </citation>
    <scope>NUCLEOTIDE SEQUENCE</scope>
    <source>
        <tissue evidence="2">Fresh leaf tissue</tissue>
    </source>
</reference>
<sequence length="75" mass="7992">MAIRCLAGVGWGGFRWRWVEHRQARQDQAAPCGAASADSGGIREAPGETGDEEAAEEGRDGGARRNVPKELLTAQ</sequence>
<reference evidence="2" key="2">
    <citation type="submission" date="2021-02" db="EMBL/GenBank/DDBJ databases">
        <authorList>
            <person name="Kimball J.A."/>
            <person name="Haas M.W."/>
            <person name="Macchietto M."/>
            <person name="Kono T."/>
            <person name="Duquette J."/>
            <person name="Shao M."/>
        </authorList>
    </citation>
    <scope>NUCLEOTIDE SEQUENCE</scope>
    <source>
        <tissue evidence="2">Fresh leaf tissue</tissue>
    </source>
</reference>
<feature type="region of interest" description="Disordered" evidence="1">
    <location>
        <begin position="28"/>
        <end position="75"/>
    </location>
</feature>
<accession>A0A8J5RMH1</accession>
<protein>
    <submittedName>
        <fullName evidence="2">Uncharacterized protein</fullName>
    </submittedName>
</protein>
<gene>
    <name evidence="2" type="ORF">GUJ93_ZPchr0009g2254</name>
</gene>
<evidence type="ECO:0000313" key="3">
    <source>
        <dbReference type="Proteomes" id="UP000729402"/>
    </source>
</evidence>
<proteinExistence type="predicted"/>
<dbReference type="EMBL" id="JAAALK010000289">
    <property type="protein sequence ID" value="KAG8048743.1"/>
    <property type="molecule type" value="Genomic_DNA"/>
</dbReference>
<comment type="caution">
    <text evidence="2">The sequence shown here is derived from an EMBL/GenBank/DDBJ whole genome shotgun (WGS) entry which is preliminary data.</text>
</comment>
<organism evidence="2 3">
    <name type="scientific">Zizania palustris</name>
    <name type="common">Northern wild rice</name>
    <dbReference type="NCBI Taxonomy" id="103762"/>
    <lineage>
        <taxon>Eukaryota</taxon>
        <taxon>Viridiplantae</taxon>
        <taxon>Streptophyta</taxon>
        <taxon>Embryophyta</taxon>
        <taxon>Tracheophyta</taxon>
        <taxon>Spermatophyta</taxon>
        <taxon>Magnoliopsida</taxon>
        <taxon>Liliopsida</taxon>
        <taxon>Poales</taxon>
        <taxon>Poaceae</taxon>
        <taxon>BOP clade</taxon>
        <taxon>Oryzoideae</taxon>
        <taxon>Oryzeae</taxon>
        <taxon>Zizaniinae</taxon>
        <taxon>Zizania</taxon>
    </lineage>
</organism>